<evidence type="ECO:0000313" key="3">
    <source>
        <dbReference type="Proteomes" id="UP001432360"/>
    </source>
</evidence>
<name>A0ABZ2BGP2_9HYPH</name>
<keyword evidence="2" id="KW-0614">Plasmid</keyword>
<keyword evidence="3" id="KW-1185">Reference proteome</keyword>
<evidence type="ECO:0000313" key="2">
    <source>
        <dbReference type="EMBL" id="WVT06411.1"/>
    </source>
</evidence>
<dbReference type="Pfam" id="PF07364">
    <property type="entry name" value="DUF1485"/>
    <property type="match status" value="1"/>
</dbReference>
<organism evidence="2 3">
    <name type="scientific">Sinorhizobium chiapasense</name>
    <dbReference type="NCBI Taxonomy" id="501572"/>
    <lineage>
        <taxon>Bacteria</taxon>
        <taxon>Pseudomonadati</taxon>
        <taxon>Pseudomonadota</taxon>
        <taxon>Alphaproteobacteria</taxon>
        <taxon>Hyphomicrobiales</taxon>
        <taxon>Rhizobiaceae</taxon>
        <taxon>Sinorhizobium/Ensifer group</taxon>
        <taxon>Sinorhizobium</taxon>
    </lineage>
</organism>
<protein>
    <submittedName>
        <fullName evidence="2">M81 family metallopeptidase</fullName>
    </submittedName>
</protein>
<gene>
    <name evidence="2" type="ORF">RB548_23955</name>
</gene>
<dbReference type="RefSeq" id="WP_331375475.1">
    <property type="nucleotide sequence ID" value="NZ_CP133151.1"/>
</dbReference>
<proteinExistence type="predicted"/>
<feature type="domain" description="Microcystin LR degradation protein MlrC N-terminal" evidence="1">
    <location>
        <begin position="3"/>
        <end position="62"/>
    </location>
</feature>
<geneLocation type="plasmid" evidence="2 3">
    <name>pSchITTGS70c</name>
</geneLocation>
<dbReference type="EMBL" id="CP133151">
    <property type="protein sequence ID" value="WVT06411.1"/>
    <property type="molecule type" value="Genomic_DNA"/>
</dbReference>
<dbReference type="Proteomes" id="UP001432360">
    <property type="component" value="Plasmid pSchITTGS70c"/>
</dbReference>
<reference evidence="2" key="1">
    <citation type="submission" date="2023-08" db="EMBL/GenBank/DDBJ databases">
        <title>Complete genome sequence of Sinorhizobium chiapanecum ITTG S70 isolated from Acaciella angustissima nodules in Chiapas-Mexico.</title>
        <authorList>
            <person name="Rincon-Rosales R."/>
            <person name="Rogel M.A."/>
            <person name="Rincon-Medina C.I."/>
            <person name="Guerrero G."/>
            <person name="Manzano-Gomez L.A."/>
            <person name="Lopez-Lopez A."/>
            <person name="Rincon Molina F.A."/>
            <person name="Martinez-Romero E."/>
        </authorList>
    </citation>
    <scope>NUCLEOTIDE SEQUENCE</scope>
    <source>
        <strain evidence="2">ITTG S70</strain>
        <plasmid evidence="2">pSchITTGS70c</plasmid>
    </source>
</reference>
<accession>A0ABZ2BGP2</accession>
<sequence>MKRIAVGRLFHESHGYAPATAAADITVVRGETVIEAAKGNGTTLGGIVDALIERADIEILPISDSMVAPRRHRSRFLC</sequence>
<dbReference type="InterPro" id="IPR015995">
    <property type="entry name" value="MlrC_N"/>
</dbReference>
<evidence type="ECO:0000259" key="1">
    <source>
        <dbReference type="Pfam" id="PF07364"/>
    </source>
</evidence>